<dbReference type="AlphaFoldDB" id="A0AAV3PV32"/>
<dbReference type="EMBL" id="BAABME010034136">
    <property type="protein sequence ID" value="GAA0155153.1"/>
    <property type="molecule type" value="Genomic_DNA"/>
</dbReference>
<organism evidence="1 2">
    <name type="scientific">Lithospermum erythrorhizon</name>
    <name type="common">Purple gromwell</name>
    <name type="synonym">Lithospermum officinale var. erythrorhizon</name>
    <dbReference type="NCBI Taxonomy" id="34254"/>
    <lineage>
        <taxon>Eukaryota</taxon>
        <taxon>Viridiplantae</taxon>
        <taxon>Streptophyta</taxon>
        <taxon>Embryophyta</taxon>
        <taxon>Tracheophyta</taxon>
        <taxon>Spermatophyta</taxon>
        <taxon>Magnoliopsida</taxon>
        <taxon>eudicotyledons</taxon>
        <taxon>Gunneridae</taxon>
        <taxon>Pentapetalae</taxon>
        <taxon>asterids</taxon>
        <taxon>lamiids</taxon>
        <taxon>Boraginales</taxon>
        <taxon>Boraginaceae</taxon>
        <taxon>Boraginoideae</taxon>
        <taxon>Lithospermeae</taxon>
        <taxon>Lithospermum</taxon>
    </lineage>
</organism>
<comment type="caution">
    <text evidence="1">The sequence shown here is derived from an EMBL/GenBank/DDBJ whole genome shotgun (WGS) entry which is preliminary data.</text>
</comment>
<name>A0AAV3PV32_LITER</name>
<evidence type="ECO:0008006" key="3">
    <source>
        <dbReference type="Google" id="ProtNLM"/>
    </source>
</evidence>
<reference evidence="1 2" key="1">
    <citation type="submission" date="2024-01" db="EMBL/GenBank/DDBJ databases">
        <title>The complete chloroplast genome sequence of Lithospermum erythrorhizon: insights into the phylogenetic relationship among Boraginaceae species and the maternal lineages of purple gromwells.</title>
        <authorList>
            <person name="Okada T."/>
            <person name="Watanabe K."/>
        </authorList>
    </citation>
    <scope>NUCLEOTIDE SEQUENCE [LARGE SCALE GENOMIC DNA]</scope>
</reference>
<proteinExistence type="predicted"/>
<keyword evidence="2" id="KW-1185">Reference proteome</keyword>
<sequence length="120" mass="13817">MQNKHSLKIAKIQHLHNLEIEEEFLRQKSESAVKYFTNAFSEEMDNEYAEPLVDCIPHLVTAQQNKDLMAIPSLQEVKDVVFGMDKNSAAGPDDFNVTFFQHFWGIIAQDIHNAICSFFK</sequence>
<dbReference type="Proteomes" id="UP001454036">
    <property type="component" value="Unassembled WGS sequence"/>
</dbReference>
<protein>
    <recommendedName>
        <fullName evidence="3">Reverse transcriptase</fullName>
    </recommendedName>
</protein>
<gene>
    <name evidence="1" type="ORF">LIER_43309</name>
</gene>
<evidence type="ECO:0000313" key="2">
    <source>
        <dbReference type="Proteomes" id="UP001454036"/>
    </source>
</evidence>
<accession>A0AAV3PV32</accession>
<evidence type="ECO:0000313" key="1">
    <source>
        <dbReference type="EMBL" id="GAA0155153.1"/>
    </source>
</evidence>